<dbReference type="Pfam" id="PF02770">
    <property type="entry name" value="Acyl-CoA_dh_M"/>
    <property type="match status" value="1"/>
</dbReference>
<comment type="cofactor">
    <cofactor evidence="1 5">
        <name>FAD</name>
        <dbReference type="ChEBI" id="CHEBI:57692"/>
    </cofactor>
</comment>
<dbReference type="InterPro" id="IPR006091">
    <property type="entry name" value="Acyl-CoA_Oxase/DH_mid-dom"/>
</dbReference>
<evidence type="ECO:0000256" key="5">
    <source>
        <dbReference type="RuleBase" id="RU362125"/>
    </source>
</evidence>
<accession>A0ABV2WJQ3</accession>
<protein>
    <submittedName>
        <fullName evidence="9">Acyl-CoA dehydrogenase family protein</fullName>
    </submittedName>
</protein>
<evidence type="ECO:0000259" key="8">
    <source>
        <dbReference type="Pfam" id="PF02771"/>
    </source>
</evidence>
<evidence type="ECO:0000259" key="6">
    <source>
        <dbReference type="Pfam" id="PF00441"/>
    </source>
</evidence>
<dbReference type="SUPFAM" id="SSF56645">
    <property type="entry name" value="Acyl-CoA dehydrogenase NM domain-like"/>
    <property type="match status" value="1"/>
</dbReference>
<dbReference type="Gene3D" id="1.20.140.10">
    <property type="entry name" value="Butyryl-CoA Dehydrogenase, subunit A, domain 3"/>
    <property type="match status" value="1"/>
</dbReference>
<evidence type="ECO:0000256" key="3">
    <source>
        <dbReference type="ARBA" id="ARBA00022630"/>
    </source>
</evidence>
<evidence type="ECO:0000256" key="4">
    <source>
        <dbReference type="ARBA" id="ARBA00022827"/>
    </source>
</evidence>
<dbReference type="InterPro" id="IPR046373">
    <property type="entry name" value="Acyl-CoA_Oxase/DH_mid-dom_sf"/>
</dbReference>
<sequence>MSAMGTGYAERDVYGGDHTDFAGSVAGFLRQEVTPRVAEFERAGMVPREIYRAAGRLGLVGLQIPEEFGGGGQQGFLFNCVVTEQVAYQRATMGSLRVHTDVVTPYLLTLATPGQRRRWLPGMAAGDLMTSIAMTEPGAGSDLAGIGTSLRRRRGDWVLNGSKTFITGGAQSDLILVVARSEEAADRRHGLTLAVVEATMPGFTRGAPLEKLGLRAQDTTELFFDDITVPAENILGEPGQAFGYLSAHLAQERLSIAVNSQAQAVAALELTCAYVRERRVFGSVLGGFQNTKFVLAELATQIGAGQALVDRAMRRHEAGRLTPAEAAQVKLFCTELHGRVVDACLQLHGGYGYTWEQDICRMYADARVARIYGGTSEVMKAIVARTLDLAPR</sequence>
<evidence type="ECO:0000313" key="10">
    <source>
        <dbReference type="Proteomes" id="UP001550628"/>
    </source>
</evidence>
<keyword evidence="10" id="KW-1185">Reference proteome</keyword>
<dbReference type="RefSeq" id="WP_356955053.1">
    <property type="nucleotide sequence ID" value="NZ_JBEYBD010000003.1"/>
</dbReference>
<comment type="caution">
    <text evidence="9">The sequence shown here is derived from an EMBL/GenBank/DDBJ whole genome shotgun (WGS) entry which is preliminary data.</text>
</comment>
<dbReference type="InterPro" id="IPR006089">
    <property type="entry name" value="Acyl-CoA_DH_CS"/>
</dbReference>
<organism evidence="9 10">
    <name type="scientific">Nocardia rhamnosiphila</name>
    <dbReference type="NCBI Taxonomy" id="426716"/>
    <lineage>
        <taxon>Bacteria</taxon>
        <taxon>Bacillati</taxon>
        <taxon>Actinomycetota</taxon>
        <taxon>Actinomycetes</taxon>
        <taxon>Mycobacteriales</taxon>
        <taxon>Nocardiaceae</taxon>
        <taxon>Nocardia</taxon>
    </lineage>
</organism>
<reference evidence="9 10" key="1">
    <citation type="submission" date="2024-06" db="EMBL/GenBank/DDBJ databases">
        <title>The Natural Products Discovery Center: Release of the First 8490 Sequenced Strains for Exploring Actinobacteria Biosynthetic Diversity.</title>
        <authorList>
            <person name="Kalkreuter E."/>
            <person name="Kautsar S.A."/>
            <person name="Yang D."/>
            <person name="Bader C.D."/>
            <person name="Teijaro C.N."/>
            <person name="Fluegel L."/>
            <person name="Davis C.M."/>
            <person name="Simpson J.R."/>
            <person name="Lauterbach L."/>
            <person name="Steele A.D."/>
            <person name="Gui C."/>
            <person name="Meng S."/>
            <person name="Li G."/>
            <person name="Viehrig K."/>
            <person name="Ye F."/>
            <person name="Su P."/>
            <person name="Kiefer A.F."/>
            <person name="Nichols A."/>
            <person name="Cepeda A.J."/>
            <person name="Yan W."/>
            <person name="Fan B."/>
            <person name="Jiang Y."/>
            <person name="Adhikari A."/>
            <person name="Zheng C.-J."/>
            <person name="Schuster L."/>
            <person name="Cowan T.M."/>
            <person name="Smanski M.J."/>
            <person name="Chevrette M.G."/>
            <person name="De Carvalho L.P.S."/>
            <person name="Shen B."/>
        </authorList>
    </citation>
    <scope>NUCLEOTIDE SEQUENCE [LARGE SCALE GENOMIC DNA]</scope>
    <source>
        <strain evidence="9 10">NPDC019708</strain>
    </source>
</reference>
<dbReference type="Gene3D" id="2.40.110.10">
    <property type="entry name" value="Butyryl-CoA Dehydrogenase, subunit A, domain 2"/>
    <property type="match status" value="1"/>
</dbReference>
<feature type="domain" description="Acyl-CoA oxidase/dehydrogenase middle" evidence="7">
    <location>
        <begin position="131"/>
        <end position="226"/>
    </location>
</feature>
<evidence type="ECO:0000313" key="9">
    <source>
        <dbReference type="EMBL" id="MEU1951115.1"/>
    </source>
</evidence>
<evidence type="ECO:0000259" key="7">
    <source>
        <dbReference type="Pfam" id="PF02770"/>
    </source>
</evidence>
<dbReference type="Pfam" id="PF00441">
    <property type="entry name" value="Acyl-CoA_dh_1"/>
    <property type="match status" value="1"/>
</dbReference>
<dbReference type="InterPro" id="IPR037069">
    <property type="entry name" value="AcylCoA_DH/ox_N_sf"/>
</dbReference>
<keyword evidence="3 5" id="KW-0285">Flavoprotein</keyword>
<evidence type="ECO:0000256" key="2">
    <source>
        <dbReference type="ARBA" id="ARBA00009347"/>
    </source>
</evidence>
<proteinExistence type="inferred from homology"/>
<dbReference type="InterPro" id="IPR036250">
    <property type="entry name" value="AcylCo_DH-like_C"/>
</dbReference>
<dbReference type="PROSITE" id="PS00073">
    <property type="entry name" value="ACYL_COA_DH_2"/>
    <property type="match status" value="1"/>
</dbReference>
<keyword evidence="4 5" id="KW-0274">FAD</keyword>
<feature type="domain" description="Acyl-CoA dehydrogenase/oxidase C-terminal" evidence="6">
    <location>
        <begin position="243"/>
        <end position="386"/>
    </location>
</feature>
<feature type="domain" description="Acyl-CoA dehydrogenase/oxidase N-terminal" evidence="8">
    <location>
        <begin position="17"/>
        <end position="127"/>
    </location>
</feature>
<comment type="similarity">
    <text evidence="2 5">Belongs to the acyl-CoA dehydrogenase family.</text>
</comment>
<dbReference type="SUPFAM" id="SSF47203">
    <property type="entry name" value="Acyl-CoA dehydrogenase C-terminal domain-like"/>
    <property type="match status" value="1"/>
</dbReference>
<dbReference type="InterPro" id="IPR009100">
    <property type="entry name" value="AcylCoA_DH/oxidase_NM_dom_sf"/>
</dbReference>
<dbReference type="InterPro" id="IPR013786">
    <property type="entry name" value="AcylCoA_DH/ox_N"/>
</dbReference>
<evidence type="ECO:0000256" key="1">
    <source>
        <dbReference type="ARBA" id="ARBA00001974"/>
    </source>
</evidence>
<dbReference type="EMBL" id="JBEYBF010000002">
    <property type="protein sequence ID" value="MEU1951115.1"/>
    <property type="molecule type" value="Genomic_DNA"/>
</dbReference>
<dbReference type="Gene3D" id="1.10.540.10">
    <property type="entry name" value="Acyl-CoA dehydrogenase/oxidase, N-terminal domain"/>
    <property type="match status" value="1"/>
</dbReference>
<dbReference type="PANTHER" id="PTHR43884:SF12">
    <property type="entry name" value="ISOVALERYL-COA DEHYDROGENASE, MITOCHONDRIAL-RELATED"/>
    <property type="match status" value="1"/>
</dbReference>
<keyword evidence="5" id="KW-0560">Oxidoreductase</keyword>
<dbReference type="PANTHER" id="PTHR43884">
    <property type="entry name" value="ACYL-COA DEHYDROGENASE"/>
    <property type="match status" value="1"/>
</dbReference>
<name>A0ABV2WJQ3_9NOCA</name>
<dbReference type="Pfam" id="PF02771">
    <property type="entry name" value="Acyl-CoA_dh_N"/>
    <property type="match status" value="1"/>
</dbReference>
<gene>
    <name evidence="9" type="ORF">ABZ510_04580</name>
</gene>
<dbReference type="InterPro" id="IPR009075">
    <property type="entry name" value="AcylCo_DH/oxidase_C"/>
</dbReference>
<dbReference type="Proteomes" id="UP001550628">
    <property type="component" value="Unassembled WGS sequence"/>
</dbReference>
<dbReference type="PROSITE" id="PS00072">
    <property type="entry name" value="ACYL_COA_DH_1"/>
    <property type="match status" value="1"/>
</dbReference>